<gene>
    <name evidence="1" type="ORF">SNEC2469_LOCUS5456</name>
</gene>
<dbReference type="Proteomes" id="UP000601435">
    <property type="component" value="Unassembled WGS sequence"/>
</dbReference>
<comment type="caution">
    <text evidence="1">The sequence shown here is derived from an EMBL/GenBank/DDBJ whole genome shotgun (WGS) entry which is preliminary data.</text>
</comment>
<reference evidence="1" key="1">
    <citation type="submission" date="2021-02" db="EMBL/GenBank/DDBJ databases">
        <authorList>
            <person name="Dougan E. K."/>
            <person name="Rhodes N."/>
            <person name="Thang M."/>
            <person name="Chan C."/>
        </authorList>
    </citation>
    <scope>NUCLEOTIDE SEQUENCE</scope>
</reference>
<dbReference type="EMBL" id="CAJNJA010010145">
    <property type="protein sequence ID" value="CAE7254248.1"/>
    <property type="molecule type" value="Genomic_DNA"/>
</dbReference>
<organism evidence="1 2">
    <name type="scientific">Symbiodinium necroappetens</name>
    <dbReference type="NCBI Taxonomy" id="1628268"/>
    <lineage>
        <taxon>Eukaryota</taxon>
        <taxon>Sar</taxon>
        <taxon>Alveolata</taxon>
        <taxon>Dinophyceae</taxon>
        <taxon>Suessiales</taxon>
        <taxon>Symbiodiniaceae</taxon>
        <taxon>Symbiodinium</taxon>
    </lineage>
</organism>
<name>A0A812LWB1_9DINO</name>
<evidence type="ECO:0000313" key="1">
    <source>
        <dbReference type="EMBL" id="CAE7254248.1"/>
    </source>
</evidence>
<proteinExistence type="predicted"/>
<sequence length="119" mass="13358">MAFLTLKSTFIDITSTEFEDAVDLRPRAYSEPADMWHLHQDVDPDEESNRLQMEYVAVLEDRASNLASGTEVELLPGQRADPDAGLRSASTAYESCCCAEETDRDTDSVEEIWDADFFA</sequence>
<dbReference type="OrthoDB" id="10278807at2759"/>
<keyword evidence="2" id="KW-1185">Reference proteome</keyword>
<accession>A0A812LWB1</accession>
<evidence type="ECO:0000313" key="2">
    <source>
        <dbReference type="Proteomes" id="UP000601435"/>
    </source>
</evidence>
<dbReference type="AlphaFoldDB" id="A0A812LWB1"/>
<protein>
    <submittedName>
        <fullName evidence="1">Uncharacterized protein</fullName>
    </submittedName>
</protein>